<feature type="transmembrane region" description="Helical" evidence="1">
    <location>
        <begin position="5"/>
        <end position="25"/>
    </location>
</feature>
<keyword evidence="1" id="KW-0472">Membrane</keyword>
<keyword evidence="1" id="KW-1133">Transmembrane helix</keyword>
<organism evidence="2 3">
    <name type="scientific">Candidatus Taylorbacteria bacterium RIFCSPHIGHO2_12_FULL_45_16</name>
    <dbReference type="NCBI Taxonomy" id="1802315"/>
    <lineage>
        <taxon>Bacteria</taxon>
        <taxon>Candidatus Tayloriibacteriota</taxon>
    </lineage>
</organism>
<gene>
    <name evidence="2" type="ORF">A3F51_01525</name>
</gene>
<evidence type="ECO:0000313" key="2">
    <source>
        <dbReference type="EMBL" id="OHA29275.1"/>
    </source>
</evidence>
<accession>A0A1G2MZ96</accession>
<name>A0A1G2MZ96_9BACT</name>
<dbReference type="Proteomes" id="UP000178089">
    <property type="component" value="Unassembled WGS sequence"/>
</dbReference>
<evidence type="ECO:0000256" key="1">
    <source>
        <dbReference type="SAM" id="Phobius"/>
    </source>
</evidence>
<proteinExistence type="predicted"/>
<sequence>MKTRYIFLVAIIAIFVWVSNTYALLSVSPAATNVSPQEVITTATDPLILAKISANRESARIARMNMQSSEEQWFFLKWEVRDILSGLPYVIQEPVVIACFLTVCAILGWLLHELFGRLVRS</sequence>
<dbReference type="EMBL" id="MHRT01000005">
    <property type="protein sequence ID" value="OHA29275.1"/>
    <property type="molecule type" value="Genomic_DNA"/>
</dbReference>
<evidence type="ECO:0000313" key="3">
    <source>
        <dbReference type="Proteomes" id="UP000178089"/>
    </source>
</evidence>
<reference evidence="2 3" key="1">
    <citation type="journal article" date="2016" name="Nat. Commun.">
        <title>Thousands of microbial genomes shed light on interconnected biogeochemical processes in an aquifer system.</title>
        <authorList>
            <person name="Anantharaman K."/>
            <person name="Brown C.T."/>
            <person name="Hug L.A."/>
            <person name="Sharon I."/>
            <person name="Castelle C.J."/>
            <person name="Probst A.J."/>
            <person name="Thomas B.C."/>
            <person name="Singh A."/>
            <person name="Wilkins M.J."/>
            <person name="Karaoz U."/>
            <person name="Brodie E.L."/>
            <person name="Williams K.H."/>
            <person name="Hubbard S.S."/>
            <person name="Banfield J.F."/>
        </authorList>
    </citation>
    <scope>NUCLEOTIDE SEQUENCE [LARGE SCALE GENOMIC DNA]</scope>
</reference>
<protein>
    <submittedName>
        <fullName evidence="2">Uncharacterized protein</fullName>
    </submittedName>
</protein>
<feature type="transmembrane region" description="Helical" evidence="1">
    <location>
        <begin position="95"/>
        <end position="115"/>
    </location>
</feature>
<keyword evidence="1" id="KW-0812">Transmembrane</keyword>
<dbReference type="STRING" id="1802315.A3F51_01525"/>
<comment type="caution">
    <text evidence="2">The sequence shown here is derived from an EMBL/GenBank/DDBJ whole genome shotgun (WGS) entry which is preliminary data.</text>
</comment>
<dbReference type="AlphaFoldDB" id="A0A1G2MZ96"/>